<keyword evidence="2" id="KW-0560">Oxidoreductase</keyword>
<dbReference type="PRINTS" id="PR00081">
    <property type="entry name" value="GDHRDH"/>
</dbReference>
<reference evidence="4 5" key="1">
    <citation type="journal article" date="2023" name="ISME J.">
        <title>Cultivation and genomic characterization of novel and ubiquitous marine nitrite-oxidizing bacteria from the Nitrospirales.</title>
        <authorList>
            <person name="Mueller A.J."/>
            <person name="Daebeler A."/>
            <person name="Herbold C.W."/>
            <person name="Kirkegaard R.H."/>
            <person name="Daims H."/>
        </authorList>
    </citation>
    <scope>NUCLEOTIDE SEQUENCE [LARGE SCALE GENOMIC DNA]</scope>
    <source>
        <strain evidence="4 5">EB</strain>
    </source>
</reference>
<dbReference type="RefSeq" id="WP_313831573.1">
    <property type="nucleotide sequence ID" value="NZ_JAQOUE010000001.1"/>
</dbReference>
<dbReference type="PANTHER" id="PTHR42760:SF133">
    <property type="entry name" value="3-OXOACYL-[ACYL-CARRIER-PROTEIN] REDUCTASE"/>
    <property type="match status" value="1"/>
</dbReference>
<comment type="similarity">
    <text evidence="1">Belongs to the short-chain dehydrogenases/reductases (SDR) family.</text>
</comment>
<proteinExistence type="inferred from homology"/>
<keyword evidence="5" id="KW-1185">Reference proteome</keyword>
<dbReference type="SMART" id="SM00822">
    <property type="entry name" value="PKS_KR"/>
    <property type="match status" value="1"/>
</dbReference>
<evidence type="ECO:0000256" key="2">
    <source>
        <dbReference type="ARBA" id="ARBA00023002"/>
    </source>
</evidence>
<dbReference type="PRINTS" id="PR00080">
    <property type="entry name" value="SDRFAMILY"/>
</dbReference>
<dbReference type="Pfam" id="PF13561">
    <property type="entry name" value="adh_short_C2"/>
    <property type="match status" value="1"/>
</dbReference>
<dbReference type="EMBL" id="JAQOUE010000001">
    <property type="protein sequence ID" value="MDT7041217.1"/>
    <property type="molecule type" value="Genomic_DNA"/>
</dbReference>
<evidence type="ECO:0000256" key="1">
    <source>
        <dbReference type="ARBA" id="ARBA00006484"/>
    </source>
</evidence>
<comment type="caution">
    <text evidence="4">The sequence shown here is derived from an EMBL/GenBank/DDBJ whole genome shotgun (WGS) entry which is preliminary data.</text>
</comment>
<dbReference type="InterPro" id="IPR002347">
    <property type="entry name" value="SDR_fam"/>
</dbReference>
<dbReference type="SUPFAM" id="SSF51735">
    <property type="entry name" value="NAD(P)-binding Rossmann-fold domains"/>
    <property type="match status" value="1"/>
</dbReference>
<dbReference type="InterPro" id="IPR057326">
    <property type="entry name" value="KR_dom"/>
</dbReference>
<dbReference type="Gene3D" id="3.40.50.720">
    <property type="entry name" value="NAD(P)-binding Rossmann-like Domain"/>
    <property type="match status" value="1"/>
</dbReference>
<dbReference type="InterPro" id="IPR036291">
    <property type="entry name" value="NAD(P)-bd_dom_sf"/>
</dbReference>
<organism evidence="4 5">
    <name type="scientific">Candidatus Nitronereus thalassa</name>
    <dbReference type="NCBI Taxonomy" id="3020898"/>
    <lineage>
        <taxon>Bacteria</taxon>
        <taxon>Pseudomonadati</taxon>
        <taxon>Nitrospirota</taxon>
        <taxon>Nitrospiria</taxon>
        <taxon>Nitrospirales</taxon>
        <taxon>Nitrospiraceae</taxon>
        <taxon>Candidatus Nitronereus</taxon>
    </lineage>
</organism>
<sequence length="261" mass="28186">MGVMPAEAETTALRNTVLIVTGGSRGIGRAIVRLALERGARVVFCSRRHDEEVETLLAEIDRRFEGLGCHVQADVGKESDVQVLFDYTAQRFGPPDVVIHNAAVSQAARVVTMTTAQWDEVMTTNLTSAFLMGREAIRSFLREGRVGRLIMLGSITQGGAPSNISYATSKGGLVGFTRTVTHLYGHQGIRANVVVGGYVKTRLTEDVPFSIQQGLIETCPEKRAGTPDEIANAVLFLAGAPLRTWPRNPVYVSGGALEFSL</sequence>
<dbReference type="CDD" id="cd05233">
    <property type="entry name" value="SDR_c"/>
    <property type="match status" value="1"/>
</dbReference>
<dbReference type="PANTHER" id="PTHR42760">
    <property type="entry name" value="SHORT-CHAIN DEHYDROGENASES/REDUCTASES FAMILY MEMBER"/>
    <property type="match status" value="1"/>
</dbReference>
<protein>
    <submittedName>
        <fullName evidence="4">SDR family NAD(P)-dependent oxidoreductase</fullName>
    </submittedName>
</protein>
<evidence type="ECO:0000313" key="4">
    <source>
        <dbReference type="EMBL" id="MDT7041217.1"/>
    </source>
</evidence>
<name>A0ABU3K486_9BACT</name>
<dbReference type="Proteomes" id="UP001250932">
    <property type="component" value="Unassembled WGS sequence"/>
</dbReference>
<evidence type="ECO:0000259" key="3">
    <source>
        <dbReference type="SMART" id="SM00822"/>
    </source>
</evidence>
<evidence type="ECO:0000313" key="5">
    <source>
        <dbReference type="Proteomes" id="UP001250932"/>
    </source>
</evidence>
<feature type="domain" description="Ketoreductase" evidence="3">
    <location>
        <begin position="16"/>
        <end position="202"/>
    </location>
</feature>
<gene>
    <name evidence="4" type="ORF">PPG34_02565</name>
</gene>
<accession>A0ABU3K486</accession>